<dbReference type="PATRIC" id="fig|1441923.3.peg.1960"/>
<keyword evidence="1" id="KW-0472">Membrane</keyword>
<dbReference type="RefSeq" id="WP_054372352.1">
    <property type="nucleotide sequence ID" value="NZ_AZYO01000016.1"/>
</dbReference>
<sequence length="114" mass="12552">MPPTETAVDWSRLWSDPAMLRLRGDRRSFFTVAWSIFAVAFCTLVGFAAFAPEIVAKRPVPGLSIGLILSLTYVATVMGLGAWYVRRARHWDTLAAAVLNAPTAAREREVTSNV</sequence>
<name>A0A0M8PHT5_RHORH</name>
<dbReference type="Proteomes" id="UP000037712">
    <property type="component" value="Unassembled WGS sequence"/>
</dbReference>
<keyword evidence="1" id="KW-0812">Transmembrane</keyword>
<reference evidence="2 3" key="1">
    <citation type="journal article" date="2015" name="Genome Announc.">
        <title>Draft Genome Sequence of Rhodococcus rhodochrous Strain KG-21, a Soil Isolate from Oil Fields of Krishna-Godavari Basin, India.</title>
        <authorList>
            <person name="Dawar C."/>
            <person name="Aggarwal R.K."/>
        </authorList>
    </citation>
    <scope>NUCLEOTIDE SEQUENCE [LARGE SCALE GENOMIC DNA]</scope>
    <source>
        <strain evidence="2 3">KG-21</strain>
    </source>
</reference>
<dbReference type="Pfam" id="PF04341">
    <property type="entry name" value="DUF485"/>
    <property type="match status" value="1"/>
</dbReference>
<reference evidence="3" key="2">
    <citation type="submission" date="2015-01" db="EMBL/GenBank/DDBJ databases">
        <title>Draft genome sequence of potential hydrocarbon metabolising strain of Rhodococcus rhodochrous.</title>
        <authorList>
            <person name="Aggarwal R.K."/>
            <person name="Dawar C."/>
        </authorList>
    </citation>
    <scope>NUCLEOTIDE SEQUENCE [LARGE SCALE GENOMIC DNA]</scope>
    <source>
        <strain evidence="3">KG-21</strain>
    </source>
</reference>
<protein>
    <recommendedName>
        <fullName evidence="4">DUF485 domain-containing protein</fullName>
    </recommendedName>
</protein>
<feature type="transmembrane region" description="Helical" evidence="1">
    <location>
        <begin position="29"/>
        <end position="51"/>
    </location>
</feature>
<dbReference type="InterPro" id="IPR007436">
    <property type="entry name" value="DUF485"/>
</dbReference>
<evidence type="ECO:0000256" key="1">
    <source>
        <dbReference type="SAM" id="Phobius"/>
    </source>
</evidence>
<evidence type="ECO:0000313" key="2">
    <source>
        <dbReference type="EMBL" id="KOS56606.1"/>
    </source>
</evidence>
<feature type="transmembrane region" description="Helical" evidence="1">
    <location>
        <begin position="63"/>
        <end position="85"/>
    </location>
</feature>
<organism evidence="2 3">
    <name type="scientific">Rhodococcus rhodochrous KG-21</name>
    <dbReference type="NCBI Taxonomy" id="1441923"/>
    <lineage>
        <taxon>Bacteria</taxon>
        <taxon>Bacillati</taxon>
        <taxon>Actinomycetota</taxon>
        <taxon>Actinomycetes</taxon>
        <taxon>Mycobacteriales</taxon>
        <taxon>Nocardiaceae</taxon>
        <taxon>Rhodococcus</taxon>
    </lineage>
</organism>
<proteinExistence type="predicted"/>
<evidence type="ECO:0008006" key="4">
    <source>
        <dbReference type="Google" id="ProtNLM"/>
    </source>
</evidence>
<evidence type="ECO:0000313" key="3">
    <source>
        <dbReference type="Proteomes" id="UP000037712"/>
    </source>
</evidence>
<dbReference type="AlphaFoldDB" id="A0A0M8PHT5"/>
<gene>
    <name evidence="2" type="ORF">Z051_08840</name>
</gene>
<comment type="caution">
    <text evidence="2">The sequence shown here is derived from an EMBL/GenBank/DDBJ whole genome shotgun (WGS) entry which is preliminary data.</text>
</comment>
<keyword evidence="1" id="KW-1133">Transmembrane helix</keyword>
<accession>A0A0M8PHT5</accession>
<dbReference type="EMBL" id="AZYO01000016">
    <property type="protein sequence ID" value="KOS56606.1"/>
    <property type="molecule type" value="Genomic_DNA"/>
</dbReference>